<protein>
    <recommendedName>
        <fullName evidence="3">Immunity protein 51</fullName>
    </recommendedName>
</protein>
<dbReference type="AlphaFoldDB" id="A0A3B6V7Y9"/>
<dbReference type="InterPro" id="IPR028956">
    <property type="entry name" value="Imm51"/>
</dbReference>
<gene>
    <name evidence="1" type="ordered locus">BHWA1_00137</name>
</gene>
<accession>A0A3B6V7Y9</accession>
<dbReference type="KEGG" id="bhy:BHWA1_00137"/>
<proteinExistence type="predicted"/>
<keyword evidence="2" id="KW-1185">Reference proteome</keyword>
<reference evidence="1 2" key="1">
    <citation type="journal article" date="2009" name="PLoS ONE">
        <title>Genome sequence of the pathogenic intestinal spirochete Brachyspira hyodysenteriae reveals adaptations to its lifestyle in the porcine large intestine.</title>
        <authorList>
            <person name="Bellgard M.I."/>
            <person name="Wanchanthuek P."/>
            <person name="La T."/>
            <person name="Ryan K."/>
            <person name="Moolhuijzen P."/>
            <person name="Albertyn Z."/>
            <person name="Shaban B."/>
            <person name="Motro Y."/>
            <person name="Dunn D.S."/>
            <person name="Schibeci D."/>
            <person name="Hunter A."/>
            <person name="Barrero R."/>
            <person name="Phillips N.D."/>
            <person name="Hampson D.J."/>
        </authorList>
    </citation>
    <scope>NUCLEOTIDE SEQUENCE [LARGE SCALE GENOMIC DNA]</scope>
    <source>
        <strain evidence="2">ATCC 49526 / WA1</strain>
    </source>
</reference>
<sequence>MIMSNSFDEKIKPFFFVEHENTASLCLNVGEYKAEVFEEREDEGFEGCGYDWQSLALVFLNEKVPELKDVIDFDSEASMFCAYSSDIEAFKKFALSFKDACEDDKLIRDLFSRAELD</sequence>
<dbReference type="Proteomes" id="UP000001803">
    <property type="component" value="Chromosome"/>
</dbReference>
<dbReference type="EMBL" id="CP001357">
    <property type="protein sequence ID" value="ACN82640.1"/>
    <property type="molecule type" value="Genomic_DNA"/>
</dbReference>
<dbReference type="STRING" id="565034.BHWA1_00137"/>
<organism evidence="1 2">
    <name type="scientific">Brachyspira hyodysenteriae (strain ATCC 49526 / WA1)</name>
    <dbReference type="NCBI Taxonomy" id="565034"/>
    <lineage>
        <taxon>Bacteria</taxon>
        <taxon>Pseudomonadati</taxon>
        <taxon>Spirochaetota</taxon>
        <taxon>Spirochaetia</taxon>
        <taxon>Brachyspirales</taxon>
        <taxon>Brachyspiraceae</taxon>
        <taxon>Brachyspira</taxon>
    </lineage>
</organism>
<name>A0A3B6V7Y9_BRAHW</name>
<evidence type="ECO:0008006" key="3">
    <source>
        <dbReference type="Google" id="ProtNLM"/>
    </source>
</evidence>
<evidence type="ECO:0000313" key="2">
    <source>
        <dbReference type="Proteomes" id="UP000001803"/>
    </source>
</evidence>
<evidence type="ECO:0000313" key="1">
    <source>
        <dbReference type="EMBL" id="ACN82640.1"/>
    </source>
</evidence>
<dbReference type="Pfam" id="PF15595">
    <property type="entry name" value="Imm51"/>
    <property type="match status" value="1"/>
</dbReference>